<name>A0A6A6AIN0_9PLEO</name>
<dbReference type="GeneID" id="54411811"/>
<gene>
    <name evidence="1" type="ORF">P153DRAFT_395195</name>
</gene>
<organism evidence="1 2">
    <name type="scientific">Dothidotthia symphoricarpi CBS 119687</name>
    <dbReference type="NCBI Taxonomy" id="1392245"/>
    <lineage>
        <taxon>Eukaryota</taxon>
        <taxon>Fungi</taxon>
        <taxon>Dikarya</taxon>
        <taxon>Ascomycota</taxon>
        <taxon>Pezizomycotina</taxon>
        <taxon>Dothideomycetes</taxon>
        <taxon>Pleosporomycetidae</taxon>
        <taxon>Pleosporales</taxon>
        <taxon>Dothidotthiaceae</taxon>
        <taxon>Dothidotthia</taxon>
    </lineage>
</organism>
<proteinExistence type="predicted"/>
<reference evidence="1" key="1">
    <citation type="journal article" date="2020" name="Stud. Mycol.">
        <title>101 Dothideomycetes genomes: a test case for predicting lifestyles and emergence of pathogens.</title>
        <authorList>
            <person name="Haridas S."/>
            <person name="Albert R."/>
            <person name="Binder M."/>
            <person name="Bloem J."/>
            <person name="Labutti K."/>
            <person name="Salamov A."/>
            <person name="Andreopoulos B."/>
            <person name="Baker S."/>
            <person name="Barry K."/>
            <person name="Bills G."/>
            <person name="Bluhm B."/>
            <person name="Cannon C."/>
            <person name="Castanera R."/>
            <person name="Culley D."/>
            <person name="Daum C."/>
            <person name="Ezra D."/>
            <person name="Gonzalez J."/>
            <person name="Henrissat B."/>
            <person name="Kuo A."/>
            <person name="Liang C."/>
            <person name="Lipzen A."/>
            <person name="Lutzoni F."/>
            <person name="Magnuson J."/>
            <person name="Mondo S."/>
            <person name="Nolan M."/>
            <person name="Ohm R."/>
            <person name="Pangilinan J."/>
            <person name="Park H.-J."/>
            <person name="Ramirez L."/>
            <person name="Alfaro M."/>
            <person name="Sun H."/>
            <person name="Tritt A."/>
            <person name="Yoshinaga Y."/>
            <person name="Zwiers L.-H."/>
            <person name="Turgeon B."/>
            <person name="Goodwin S."/>
            <person name="Spatafora J."/>
            <person name="Crous P."/>
            <person name="Grigoriev I."/>
        </authorList>
    </citation>
    <scope>NUCLEOTIDE SEQUENCE</scope>
    <source>
        <strain evidence="1">CBS 119687</strain>
    </source>
</reference>
<dbReference type="RefSeq" id="XP_033525154.1">
    <property type="nucleotide sequence ID" value="XM_033671379.1"/>
</dbReference>
<dbReference type="Proteomes" id="UP000799771">
    <property type="component" value="Unassembled WGS sequence"/>
</dbReference>
<evidence type="ECO:0000313" key="1">
    <source>
        <dbReference type="EMBL" id="KAF2130767.1"/>
    </source>
</evidence>
<evidence type="ECO:0000313" key="2">
    <source>
        <dbReference type="Proteomes" id="UP000799771"/>
    </source>
</evidence>
<sequence>MCRFMLDNEDDQVQKWQGWLPSSVTWAMPVDITELGAILAAYSNLEAEIETLSECHQNGSGLFTQLPQEIFDQIIDDYLQAEKAVLAPLWKKSFACFMGICTIGQHLNPFNNQTQDIWNQLERLPEFNDLVAKYLPGGSESDRVFSDSEKAIIVEGYGDDRGSGFLDIWDHFERREEWLDRLCCQNLVNGSTRKTFPHLISILRSRFGLEVIICHEPLTEELRYLLPHRHLGDFFQYDHMWYTSAFLAIASVDKIDQSVITPMQQSLAEIPNLAATYSVIDPPLSEDKRKLFAQAVRLFKLRPHFHLSNIDLSVKNPGFSDSLRVRTSEDFDEYIERWSKELAKQSWPQLMFLATPSAAMSDS</sequence>
<dbReference type="OrthoDB" id="3795850at2759"/>
<dbReference type="AlphaFoldDB" id="A0A6A6AIN0"/>
<accession>A0A6A6AIN0</accession>
<dbReference type="EMBL" id="ML977503">
    <property type="protein sequence ID" value="KAF2130767.1"/>
    <property type="molecule type" value="Genomic_DNA"/>
</dbReference>
<keyword evidence="2" id="KW-1185">Reference proteome</keyword>
<protein>
    <submittedName>
        <fullName evidence="1">Uncharacterized protein</fullName>
    </submittedName>
</protein>